<protein>
    <submittedName>
        <fullName evidence="2">Uncharacterized protein</fullName>
    </submittedName>
</protein>
<evidence type="ECO:0000256" key="1">
    <source>
        <dbReference type="SAM" id="MobiDB-lite"/>
    </source>
</evidence>
<name>A0ABS4URE0_9ACTN</name>
<comment type="caution">
    <text evidence="2">The sequence shown here is derived from an EMBL/GenBank/DDBJ whole genome shotgun (WGS) entry which is preliminary data.</text>
</comment>
<dbReference type="Proteomes" id="UP000755585">
    <property type="component" value="Unassembled WGS sequence"/>
</dbReference>
<dbReference type="EMBL" id="JAGINT010000002">
    <property type="protein sequence ID" value="MBP2354200.1"/>
    <property type="molecule type" value="Genomic_DNA"/>
</dbReference>
<feature type="region of interest" description="Disordered" evidence="1">
    <location>
        <begin position="27"/>
        <end position="58"/>
    </location>
</feature>
<accession>A0ABS4URE0</accession>
<evidence type="ECO:0000313" key="3">
    <source>
        <dbReference type="Proteomes" id="UP000755585"/>
    </source>
</evidence>
<organism evidence="2 3">
    <name type="scientific">Kribbella aluminosa</name>
    <dbReference type="NCBI Taxonomy" id="416017"/>
    <lineage>
        <taxon>Bacteria</taxon>
        <taxon>Bacillati</taxon>
        <taxon>Actinomycetota</taxon>
        <taxon>Actinomycetes</taxon>
        <taxon>Propionibacteriales</taxon>
        <taxon>Kribbellaceae</taxon>
        <taxon>Kribbella</taxon>
    </lineage>
</organism>
<sequence>MCSRPARAGSMLSAVVPSAYLYPSLPRIRWSPPEQNAQPPSFGDGPLPVSSTQPTSDDIRAWSSTRYSSSTVCGRNAFRTSGRSNAIRTTPASTAR</sequence>
<evidence type="ECO:0000313" key="2">
    <source>
        <dbReference type="EMBL" id="MBP2354200.1"/>
    </source>
</evidence>
<keyword evidence="3" id="KW-1185">Reference proteome</keyword>
<reference evidence="2 3" key="1">
    <citation type="submission" date="2021-03" db="EMBL/GenBank/DDBJ databases">
        <title>Sequencing the genomes of 1000 actinobacteria strains.</title>
        <authorList>
            <person name="Klenk H.-P."/>
        </authorList>
    </citation>
    <scope>NUCLEOTIDE SEQUENCE [LARGE SCALE GENOMIC DNA]</scope>
    <source>
        <strain evidence="2 3">DSM 18824</strain>
    </source>
</reference>
<proteinExistence type="predicted"/>
<feature type="compositionally biased region" description="Polar residues" evidence="1">
    <location>
        <begin position="49"/>
        <end position="58"/>
    </location>
</feature>
<gene>
    <name evidence="2" type="ORF">JOF29_005310</name>
</gene>